<dbReference type="Pfam" id="PF11984">
    <property type="entry name" value="DUF3485"/>
    <property type="match status" value="1"/>
</dbReference>
<evidence type="ECO:0000313" key="11">
    <source>
        <dbReference type="Proteomes" id="UP000295129"/>
    </source>
</evidence>
<dbReference type="InterPro" id="IPR026392">
    <property type="entry name" value="Exo/Archaeosortase_dom"/>
</dbReference>
<evidence type="ECO:0000256" key="7">
    <source>
        <dbReference type="ARBA" id="ARBA00023136"/>
    </source>
</evidence>
<keyword evidence="7 8" id="KW-0472">Membrane</keyword>
<dbReference type="InterPro" id="IPR013426">
    <property type="entry name" value="EpsH-like"/>
</dbReference>
<keyword evidence="11" id="KW-1185">Reference proteome</keyword>
<keyword evidence="3" id="KW-0645">Protease</keyword>
<feature type="domain" description="Methanolan biosynthesis EpsI" evidence="9">
    <location>
        <begin position="317"/>
        <end position="511"/>
    </location>
</feature>
<keyword evidence="6 8" id="KW-1133">Transmembrane helix</keyword>
<dbReference type="Pfam" id="PF09721">
    <property type="entry name" value="Exosortase_EpsH"/>
    <property type="match status" value="1"/>
</dbReference>
<gene>
    <name evidence="10" type="ORF">C7389_104171</name>
</gene>
<feature type="transmembrane region" description="Helical" evidence="8">
    <location>
        <begin position="112"/>
        <end position="132"/>
    </location>
</feature>
<sequence length="520" mass="57572">MTMKRDIPLPPLDEQMLTGAEASRSLAWVAGAIAFVLAWLVTWYWGTATEIAGIWWRSDTFAHGLIVLPVFGWLVWRRREWLAGSRPSAWAATGLLALPLGLGWLIAELGSVAGAAHFMFVAMVVTGCVVMLGRRLAALLLFPLAFLFFGVPIGEFLLPVMMQHTADFAVAALRLSGIPVYQEGLYFVIPNGRWSVVEACSGVRYLIASLMVGALYAYLNYNRLSRRLAFMGVALVVPIVANWVRAYITVMVGYLFGNEAVEGFIHIVYGWVFFGIVVFLMFWIGSYWREEELAAPAVATVMPAPQAARYWLACLPFLAITAAFPLLLRSLEAPVPAFSVALELPEAAPGWQRMPAEQPVFTPSYHGQRGEASAIYRGEDGGDVLLYVAYYARQQRGHEMVTWGNGLLGADRPGWRILRSDVAELPQGGKANHGQITNGVLRLDAWHWYRMDERVVTSDYLAKAFLALDRSFGRPDDSAVVVVLVNATEAPELARKRALAFIEAHRPALERSLDAVEIPR</sequence>
<keyword evidence="5" id="KW-0378">Hydrolase</keyword>
<proteinExistence type="predicted"/>
<dbReference type="NCBIfam" id="TIGR02914">
    <property type="entry name" value="EpsI_fam"/>
    <property type="match status" value="1"/>
</dbReference>
<dbReference type="InterPro" id="IPR017540">
    <property type="entry name" value="Exosortase-1"/>
</dbReference>
<evidence type="ECO:0000256" key="4">
    <source>
        <dbReference type="ARBA" id="ARBA00022692"/>
    </source>
</evidence>
<dbReference type="Proteomes" id="UP000295129">
    <property type="component" value="Unassembled WGS sequence"/>
</dbReference>
<evidence type="ECO:0000256" key="3">
    <source>
        <dbReference type="ARBA" id="ARBA00022670"/>
    </source>
</evidence>
<dbReference type="GO" id="GO:0005886">
    <property type="term" value="C:plasma membrane"/>
    <property type="evidence" value="ECO:0007669"/>
    <property type="project" value="UniProtKB-SubCell"/>
</dbReference>
<evidence type="ECO:0000256" key="2">
    <source>
        <dbReference type="ARBA" id="ARBA00022475"/>
    </source>
</evidence>
<evidence type="ECO:0000256" key="8">
    <source>
        <dbReference type="SAM" id="Phobius"/>
    </source>
</evidence>
<feature type="transmembrane region" description="Helical" evidence="8">
    <location>
        <begin position="201"/>
        <end position="219"/>
    </location>
</feature>
<organism evidence="10 11">
    <name type="scientific">Azoarcus indigens</name>
    <dbReference type="NCBI Taxonomy" id="29545"/>
    <lineage>
        <taxon>Bacteria</taxon>
        <taxon>Pseudomonadati</taxon>
        <taxon>Pseudomonadota</taxon>
        <taxon>Betaproteobacteria</taxon>
        <taxon>Rhodocyclales</taxon>
        <taxon>Zoogloeaceae</taxon>
        <taxon>Azoarcus</taxon>
    </lineage>
</organism>
<evidence type="ECO:0000256" key="1">
    <source>
        <dbReference type="ARBA" id="ARBA00004651"/>
    </source>
</evidence>
<accession>A0A4R6E778</accession>
<comment type="subcellular location">
    <subcellularLocation>
        <location evidence="1">Cell membrane</location>
        <topology evidence="1">Multi-pass membrane protein</topology>
    </subcellularLocation>
</comment>
<protein>
    <submittedName>
        <fullName evidence="10">Exosortase A</fullName>
    </submittedName>
</protein>
<dbReference type="InterPro" id="IPR019127">
    <property type="entry name" value="Exosortase"/>
</dbReference>
<name>A0A4R6E778_9RHOO</name>
<feature type="transmembrane region" description="Helical" evidence="8">
    <location>
        <begin position="139"/>
        <end position="162"/>
    </location>
</feature>
<dbReference type="NCBIfam" id="TIGR02602">
    <property type="entry name" value="8TM_EpsH"/>
    <property type="match status" value="1"/>
</dbReference>
<dbReference type="GO" id="GO:0006508">
    <property type="term" value="P:proteolysis"/>
    <property type="evidence" value="ECO:0007669"/>
    <property type="project" value="UniProtKB-KW"/>
</dbReference>
<feature type="transmembrane region" description="Helical" evidence="8">
    <location>
        <begin position="26"/>
        <end position="45"/>
    </location>
</feature>
<dbReference type="InterPro" id="IPR014263">
    <property type="entry name" value="Methanolan_biosynth_EpsI"/>
</dbReference>
<dbReference type="NCBIfam" id="TIGR03109">
    <property type="entry name" value="exosort_XrtA"/>
    <property type="match status" value="1"/>
</dbReference>
<keyword evidence="4 8" id="KW-0812">Transmembrane</keyword>
<reference evidence="10 11" key="1">
    <citation type="submission" date="2019-03" db="EMBL/GenBank/DDBJ databases">
        <title>Genomic Encyclopedia of Type Strains, Phase IV (KMG-IV): sequencing the most valuable type-strain genomes for metagenomic binning, comparative biology and taxonomic classification.</title>
        <authorList>
            <person name="Goeker M."/>
        </authorList>
    </citation>
    <scope>NUCLEOTIDE SEQUENCE [LARGE SCALE GENOMIC DNA]</scope>
    <source>
        <strain evidence="10 11">DSM 12121</strain>
    </source>
</reference>
<feature type="transmembrane region" description="Helical" evidence="8">
    <location>
        <begin position="268"/>
        <end position="288"/>
    </location>
</feature>
<evidence type="ECO:0000256" key="6">
    <source>
        <dbReference type="ARBA" id="ARBA00022989"/>
    </source>
</evidence>
<evidence type="ECO:0000256" key="5">
    <source>
        <dbReference type="ARBA" id="ARBA00022801"/>
    </source>
</evidence>
<evidence type="ECO:0000259" key="9">
    <source>
        <dbReference type="Pfam" id="PF11984"/>
    </source>
</evidence>
<feature type="transmembrane region" description="Helical" evidence="8">
    <location>
        <begin position="60"/>
        <end position="76"/>
    </location>
</feature>
<dbReference type="EMBL" id="SNVV01000004">
    <property type="protein sequence ID" value="TDN53817.1"/>
    <property type="molecule type" value="Genomic_DNA"/>
</dbReference>
<comment type="caution">
    <text evidence="10">The sequence shown here is derived from an EMBL/GenBank/DDBJ whole genome shotgun (WGS) entry which is preliminary data.</text>
</comment>
<keyword evidence="2" id="KW-1003">Cell membrane</keyword>
<evidence type="ECO:0000313" key="10">
    <source>
        <dbReference type="EMBL" id="TDN53817.1"/>
    </source>
</evidence>
<feature type="transmembrane region" description="Helical" evidence="8">
    <location>
        <begin position="88"/>
        <end position="106"/>
    </location>
</feature>
<feature type="transmembrane region" description="Helical" evidence="8">
    <location>
        <begin position="308"/>
        <end position="328"/>
    </location>
</feature>
<dbReference type="GO" id="GO:0008233">
    <property type="term" value="F:peptidase activity"/>
    <property type="evidence" value="ECO:0007669"/>
    <property type="project" value="UniProtKB-KW"/>
</dbReference>
<dbReference type="NCBIfam" id="TIGR04178">
    <property type="entry name" value="exo_archaeo"/>
    <property type="match status" value="1"/>
</dbReference>
<dbReference type="AlphaFoldDB" id="A0A4R6E778"/>
<feature type="transmembrane region" description="Helical" evidence="8">
    <location>
        <begin position="231"/>
        <end position="256"/>
    </location>
</feature>